<accession>A0ABX3HNP8</accession>
<dbReference type="EMBL" id="MPTB01000003">
    <property type="protein sequence ID" value="OMD52357.1"/>
    <property type="molecule type" value="Genomic_DNA"/>
</dbReference>
<keyword evidence="1" id="KW-0812">Transmembrane</keyword>
<feature type="transmembrane region" description="Helical" evidence="1">
    <location>
        <begin position="128"/>
        <end position="149"/>
    </location>
</feature>
<protein>
    <recommendedName>
        <fullName evidence="2">Nucleoside transporter/FeoB GTPase Gate domain-containing protein</fullName>
    </recommendedName>
</protein>
<keyword evidence="1" id="KW-0472">Membrane</keyword>
<keyword evidence="4" id="KW-1185">Reference proteome</keyword>
<feature type="transmembrane region" description="Helical" evidence="1">
    <location>
        <begin position="324"/>
        <end position="345"/>
    </location>
</feature>
<feature type="transmembrane region" description="Helical" evidence="1">
    <location>
        <begin position="283"/>
        <end position="303"/>
    </location>
</feature>
<evidence type="ECO:0000313" key="3">
    <source>
        <dbReference type="EMBL" id="OMD52357.1"/>
    </source>
</evidence>
<feature type="transmembrane region" description="Helical" evidence="1">
    <location>
        <begin position="231"/>
        <end position="252"/>
    </location>
</feature>
<organism evidence="3 4">
    <name type="scientific">Paenibacillus borealis</name>
    <dbReference type="NCBI Taxonomy" id="160799"/>
    <lineage>
        <taxon>Bacteria</taxon>
        <taxon>Bacillati</taxon>
        <taxon>Bacillota</taxon>
        <taxon>Bacilli</taxon>
        <taxon>Bacillales</taxon>
        <taxon>Paenibacillaceae</taxon>
        <taxon>Paenibacillus</taxon>
    </lineage>
</organism>
<proteinExistence type="predicted"/>
<comment type="caution">
    <text evidence="3">The sequence shown here is derived from an EMBL/GenBank/DDBJ whole genome shotgun (WGS) entry which is preliminary data.</text>
</comment>
<keyword evidence="1" id="KW-1133">Transmembrane helix</keyword>
<dbReference type="Pfam" id="PF07670">
    <property type="entry name" value="Gate"/>
    <property type="match status" value="1"/>
</dbReference>
<dbReference type="InterPro" id="IPR011642">
    <property type="entry name" value="Gate_dom"/>
</dbReference>
<evidence type="ECO:0000256" key="1">
    <source>
        <dbReference type="SAM" id="Phobius"/>
    </source>
</evidence>
<evidence type="ECO:0000259" key="2">
    <source>
        <dbReference type="Pfam" id="PF07670"/>
    </source>
</evidence>
<dbReference type="RefSeq" id="WP_076109225.1">
    <property type="nucleotide sequence ID" value="NZ_MPTB01000003.1"/>
</dbReference>
<name>A0ABX3HNP8_PAEBO</name>
<sequence>MNNFKIRRFTSASVPFLSGAVAIVLAIAIILSPESSFQASLQGLKLWWTLVFPALLPFLMLSEMLTATGFVHGLGVLLEPVMTRIFRLPGAGGWTLALGMTAGFPAGAGGVQLLHKQGSITDKEAGRLASIAHFASPVTLLIVVGVAFLHSPAAGYTLLAIHWISGLAAGVTATLLTGRPKTEAPVVVPSQRKTASLPRRMHQAVTEARARDGRGFGKLLGESVSTAVQSLMVIGGYMIMFAVVINIATSLVPQLPPALAASFLEIHLGANALTSELTAPHDFSSMGITGLALLSAALGWSGICGQLQALTLLKRAKISFLPYAAVRLLHGVFAFAFTLLLWTPLMNLRETVLPAVAGPEVAESTATLGALNVWNVVPQLLGLQSLLLLVIIALSAAVSAVTWLRRLNG</sequence>
<evidence type="ECO:0000313" key="4">
    <source>
        <dbReference type="Proteomes" id="UP000187412"/>
    </source>
</evidence>
<feature type="transmembrane region" description="Helical" evidence="1">
    <location>
        <begin position="12"/>
        <end position="31"/>
    </location>
</feature>
<feature type="transmembrane region" description="Helical" evidence="1">
    <location>
        <begin position="381"/>
        <end position="404"/>
    </location>
</feature>
<feature type="transmembrane region" description="Helical" evidence="1">
    <location>
        <begin position="51"/>
        <end position="78"/>
    </location>
</feature>
<feature type="domain" description="Nucleoside transporter/FeoB GTPase Gate" evidence="2">
    <location>
        <begin position="50"/>
        <end position="142"/>
    </location>
</feature>
<dbReference type="Proteomes" id="UP000187412">
    <property type="component" value="Unassembled WGS sequence"/>
</dbReference>
<reference evidence="3 4" key="1">
    <citation type="submission" date="2016-10" db="EMBL/GenBank/DDBJ databases">
        <title>Paenibacillus species isolates.</title>
        <authorList>
            <person name="Beno S.M."/>
        </authorList>
    </citation>
    <scope>NUCLEOTIDE SEQUENCE [LARGE SCALE GENOMIC DNA]</scope>
    <source>
        <strain evidence="3 4">FSL H7-0744</strain>
    </source>
</reference>
<gene>
    <name evidence="3" type="ORF">BSK56_02790</name>
</gene>